<dbReference type="PANTHER" id="PTHR38436">
    <property type="entry name" value="POLYKETIDE CYCLASE SNOAL-LIKE DOMAIN"/>
    <property type="match status" value="1"/>
</dbReference>
<gene>
    <name evidence="1" type="ORF">F7018_08980</name>
</gene>
<dbReference type="Pfam" id="PF07366">
    <property type="entry name" value="SnoaL"/>
    <property type="match status" value="1"/>
</dbReference>
<dbReference type="GO" id="GO:0030638">
    <property type="term" value="P:polyketide metabolic process"/>
    <property type="evidence" value="ECO:0007669"/>
    <property type="project" value="InterPro"/>
</dbReference>
<dbReference type="InterPro" id="IPR032710">
    <property type="entry name" value="NTF2-like_dom_sf"/>
</dbReference>
<dbReference type="PANTHER" id="PTHR38436:SF1">
    <property type="entry name" value="ESTER CYCLASE"/>
    <property type="match status" value="1"/>
</dbReference>
<evidence type="ECO:0000313" key="1">
    <source>
        <dbReference type="EMBL" id="KAB1158309.1"/>
    </source>
</evidence>
<dbReference type="SUPFAM" id="SSF54427">
    <property type="entry name" value="NTF2-like"/>
    <property type="match status" value="1"/>
</dbReference>
<accession>A0A7J5AMV6</accession>
<comment type="caution">
    <text evidence="1">The sequence shown here is derived from an EMBL/GenBank/DDBJ whole genome shotgun (WGS) entry which is preliminary data.</text>
</comment>
<evidence type="ECO:0000313" key="2">
    <source>
        <dbReference type="Proteomes" id="UP000467305"/>
    </source>
</evidence>
<proteinExistence type="predicted"/>
<dbReference type="OrthoDB" id="7876517at2"/>
<dbReference type="Proteomes" id="UP000467305">
    <property type="component" value="Unassembled WGS sequence"/>
</dbReference>
<reference evidence="1 2" key="1">
    <citation type="submission" date="2019-09" db="EMBL/GenBank/DDBJ databases">
        <authorList>
            <person name="Cao W.R."/>
        </authorList>
    </citation>
    <scope>NUCLEOTIDE SEQUENCE [LARGE SCALE GENOMIC DNA]</scope>
    <source>
        <strain evidence="2">a4</strain>
    </source>
</reference>
<organism evidence="1 2">
    <name type="scientific">Tenacibaculum aiptasiae</name>
    <dbReference type="NCBI Taxonomy" id="426481"/>
    <lineage>
        <taxon>Bacteria</taxon>
        <taxon>Pseudomonadati</taxon>
        <taxon>Bacteroidota</taxon>
        <taxon>Flavobacteriia</taxon>
        <taxon>Flavobacteriales</taxon>
        <taxon>Flavobacteriaceae</taxon>
        <taxon>Tenacibaculum</taxon>
    </lineage>
</organism>
<protein>
    <submittedName>
        <fullName evidence="1">Ester cyclase</fullName>
    </submittedName>
</protein>
<keyword evidence="2" id="KW-1185">Reference proteome</keyword>
<name>A0A7J5AMV6_9FLAO</name>
<dbReference type="Gene3D" id="3.10.450.50">
    <property type="match status" value="1"/>
</dbReference>
<dbReference type="EMBL" id="WAAU01000013">
    <property type="protein sequence ID" value="KAB1158309.1"/>
    <property type="molecule type" value="Genomic_DNA"/>
</dbReference>
<dbReference type="AlphaFoldDB" id="A0A7J5AMV6"/>
<dbReference type="InterPro" id="IPR009959">
    <property type="entry name" value="Cyclase_SnoaL-like"/>
</dbReference>
<sequence length="173" mass="19666">MYLSISLLRYSFVGENQKIMNRIVIVLITSLAFTACVKTEKMNNRNEIAKQYYQILDNGIAENMNNLLSDTLIDHDGHGGNAVKEIKGLTLALKNGFSNSKHEFGVIELVGDDKVFVRWRMTGKHTGEFFGVPATNKEVNFVGHDLMKIKNDKIVEIWHVENLLAMFDQMKSE</sequence>